<dbReference type="InterPro" id="IPR002156">
    <property type="entry name" value="RNaseH_domain"/>
</dbReference>
<dbReference type="GO" id="GO:0003676">
    <property type="term" value="F:nucleic acid binding"/>
    <property type="evidence" value="ECO:0007669"/>
    <property type="project" value="InterPro"/>
</dbReference>
<comment type="caution">
    <text evidence="2">The sequence shown here is derived from an EMBL/GenBank/DDBJ whole genome shotgun (WGS) entry which is preliminary data.</text>
</comment>
<dbReference type="Proteomes" id="UP000436088">
    <property type="component" value="Unassembled WGS sequence"/>
</dbReference>
<dbReference type="PANTHER" id="PTHR33116">
    <property type="entry name" value="REVERSE TRANSCRIPTASE ZINC-BINDING DOMAIN-CONTAINING PROTEIN-RELATED-RELATED"/>
    <property type="match status" value="1"/>
</dbReference>
<dbReference type="GO" id="GO:0004523">
    <property type="term" value="F:RNA-DNA hybrid ribonuclease activity"/>
    <property type="evidence" value="ECO:0007669"/>
    <property type="project" value="InterPro"/>
</dbReference>
<feature type="domain" description="RNase H type-1" evidence="1">
    <location>
        <begin position="378"/>
        <end position="436"/>
    </location>
</feature>
<accession>A0A6A2ZL80</accession>
<protein>
    <recommendedName>
        <fullName evidence="1">RNase H type-1 domain-containing protein</fullName>
    </recommendedName>
</protein>
<evidence type="ECO:0000259" key="1">
    <source>
        <dbReference type="Pfam" id="PF13456"/>
    </source>
</evidence>
<gene>
    <name evidence="2" type="ORF">F3Y22_tig00110831pilonHSYRG00627</name>
</gene>
<name>A0A6A2ZL80_HIBSY</name>
<reference evidence="2" key="1">
    <citation type="submission" date="2019-09" db="EMBL/GenBank/DDBJ databases">
        <title>Draft genome information of white flower Hibiscus syriacus.</title>
        <authorList>
            <person name="Kim Y.-M."/>
        </authorList>
    </citation>
    <scope>NUCLEOTIDE SEQUENCE [LARGE SCALE GENOMIC DNA]</scope>
    <source>
        <strain evidence="2">YM2019G1</strain>
    </source>
</reference>
<evidence type="ECO:0000313" key="3">
    <source>
        <dbReference type="Proteomes" id="UP000436088"/>
    </source>
</evidence>
<dbReference type="PANTHER" id="PTHR33116:SF78">
    <property type="entry name" value="OS12G0587133 PROTEIN"/>
    <property type="match status" value="1"/>
</dbReference>
<dbReference type="EMBL" id="VEPZ02001131">
    <property type="protein sequence ID" value="KAE8692741.1"/>
    <property type="molecule type" value="Genomic_DNA"/>
</dbReference>
<sequence length="442" mass="50003">MLADKAPGVDEQERGRISFGFQFTRVDDLGRYLGVPLLHNRVTSATYGYLIQKVQERLAGWKSRHLSFAGRIILAKAVLAVIPSYAMQSSYIPKSVCDAIERLIPNFIWGGTSDKPKMHLVSWEGLCKPANVEDIGMKKVKENNEAFIMKLVWGLATDTNHLWVQILRAKYKIKATFGMTPGFMILARWSNITILRMLYPQRYSVFAMTTRGVEWDRVMVWFSLAAVRPLPHASPDTVRWKFDTKRCFSVSSAYKIRMHINSGSAVAPWNERARCHLTSDTSCLLGGAAREGGSHLLRECPLVEGVVEGADKARTETTAIEGITPRSIRMKEKMIRALQKRVVRQRVQERTVVGEISWEAPPNDWVKLNTDGGWWSDSGWATCGVESDCMDVVVVLQEKKMVDGISSLVPHVRDLLRRDWTIQVRHVSRRCNRVADGMPLMA</sequence>
<keyword evidence="3" id="KW-1185">Reference proteome</keyword>
<evidence type="ECO:0000313" key="2">
    <source>
        <dbReference type="EMBL" id="KAE8692741.1"/>
    </source>
</evidence>
<dbReference type="Pfam" id="PF13456">
    <property type="entry name" value="RVT_3"/>
    <property type="match status" value="1"/>
</dbReference>
<organism evidence="2 3">
    <name type="scientific">Hibiscus syriacus</name>
    <name type="common">Rose of Sharon</name>
    <dbReference type="NCBI Taxonomy" id="106335"/>
    <lineage>
        <taxon>Eukaryota</taxon>
        <taxon>Viridiplantae</taxon>
        <taxon>Streptophyta</taxon>
        <taxon>Embryophyta</taxon>
        <taxon>Tracheophyta</taxon>
        <taxon>Spermatophyta</taxon>
        <taxon>Magnoliopsida</taxon>
        <taxon>eudicotyledons</taxon>
        <taxon>Gunneridae</taxon>
        <taxon>Pentapetalae</taxon>
        <taxon>rosids</taxon>
        <taxon>malvids</taxon>
        <taxon>Malvales</taxon>
        <taxon>Malvaceae</taxon>
        <taxon>Malvoideae</taxon>
        <taxon>Hibiscus</taxon>
    </lineage>
</organism>
<proteinExistence type="predicted"/>
<dbReference type="AlphaFoldDB" id="A0A6A2ZL80"/>